<dbReference type="GO" id="GO:0005524">
    <property type="term" value="F:ATP binding"/>
    <property type="evidence" value="ECO:0007669"/>
    <property type="project" value="InterPro"/>
</dbReference>
<dbReference type="InterPro" id="IPR036388">
    <property type="entry name" value="WH-like_DNA-bd_sf"/>
</dbReference>
<dbReference type="EMBL" id="JAUEDM010000002">
    <property type="protein sequence ID" value="KAK3325991.1"/>
    <property type="molecule type" value="Genomic_DNA"/>
</dbReference>
<name>A0AAE0IJ03_9PEZI</name>
<dbReference type="GO" id="GO:0046872">
    <property type="term" value="F:metal ion binding"/>
    <property type="evidence" value="ECO:0007669"/>
    <property type="project" value="UniProtKB-KW"/>
</dbReference>
<dbReference type="EC" id="5.6.2.2" evidence="4"/>
<evidence type="ECO:0000256" key="12">
    <source>
        <dbReference type="SAM" id="SignalP"/>
    </source>
</evidence>
<feature type="domain" description="Spo11/DNA topoisomerase VI subunit A N-terminal" evidence="13">
    <location>
        <begin position="54"/>
        <end position="95"/>
    </location>
</feature>
<evidence type="ECO:0000313" key="16">
    <source>
        <dbReference type="Proteomes" id="UP001283341"/>
    </source>
</evidence>
<dbReference type="SUPFAM" id="SSF56726">
    <property type="entry name" value="DNA topoisomerase IV, alpha subunit"/>
    <property type="match status" value="1"/>
</dbReference>
<evidence type="ECO:0000256" key="7">
    <source>
        <dbReference type="ARBA" id="ARBA00023029"/>
    </source>
</evidence>
<accession>A0AAE0IJ03</accession>
<gene>
    <name evidence="15" type="ORF">B0H66DRAFT_530000</name>
</gene>
<protein>
    <recommendedName>
        <fullName evidence="4">DNA topoisomerase (ATP-hydrolyzing)</fullName>
        <ecNumber evidence="4">5.6.2.2</ecNumber>
    </recommendedName>
</protein>
<feature type="active site" description="O-(5'-phospho-DNA)-tyrosine intermediate" evidence="10">
    <location>
        <position position="63"/>
    </location>
</feature>
<keyword evidence="12" id="KW-0732">Signal</keyword>
<reference evidence="15" key="2">
    <citation type="submission" date="2023-06" db="EMBL/GenBank/DDBJ databases">
        <authorList>
            <consortium name="Lawrence Berkeley National Laboratory"/>
            <person name="Haridas S."/>
            <person name="Hensen N."/>
            <person name="Bonometti L."/>
            <person name="Westerberg I."/>
            <person name="Brannstrom I.O."/>
            <person name="Guillou S."/>
            <person name="Cros-Aarteil S."/>
            <person name="Calhoun S."/>
            <person name="Kuo A."/>
            <person name="Mondo S."/>
            <person name="Pangilinan J."/>
            <person name="Riley R."/>
            <person name="Labutti K."/>
            <person name="Andreopoulos B."/>
            <person name="Lipzen A."/>
            <person name="Chen C."/>
            <person name="Yanf M."/>
            <person name="Daum C."/>
            <person name="Ng V."/>
            <person name="Clum A."/>
            <person name="Steindorff A."/>
            <person name="Ohm R."/>
            <person name="Martin F."/>
            <person name="Silar P."/>
            <person name="Natvig D."/>
            <person name="Lalanne C."/>
            <person name="Gautier V."/>
            <person name="Ament-Velasquez S.L."/>
            <person name="Kruys A."/>
            <person name="Hutchinson M.I."/>
            <person name="Powell A.J."/>
            <person name="Barry K."/>
            <person name="Miller A.N."/>
            <person name="Grigoriev I.V."/>
            <person name="Debuchy R."/>
            <person name="Gladieux P."/>
            <person name="Thoren M.H."/>
            <person name="Johannesson H."/>
        </authorList>
    </citation>
    <scope>NUCLEOTIDE SEQUENCE</scope>
    <source>
        <strain evidence="15">CBS 118394</strain>
    </source>
</reference>
<dbReference type="InterPro" id="IPR002815">
    <property type="entry name" value="Spo11/TopoVI_A"/>
</dbReference>
<dbReference type="Proteomes" id="UP001283341">
    <property type="component" value="Unassembled WGS sequence"/>
</dbReference>
<keyword evidence="6" id="KW-0460">Magnesium</keyword>
<proteinExistence type="inferred from homology"/>
<evidence type="ECO:0000256" key="2">
    <source>
        <dbReference type="ARBA" id="ARBA00001946"/>
    </source>
</evidence>
<keyword evidence="16" id="KW-1185">Reference proteome</keyword>
<dbReference type="GO" id="GO:0003677">
    <property type="term" value="F:DNA binding"/>
    <property type="evidence" value="ECO:0007669"/>
    <property type="project" value="UniProtKB-UniRule"/>
</dbReference>
<dbReference type="GO" id="GO:0007131">
    <property type="term" value="P:reciprocal meiotic recombination"/>
    <property type="evidence" value="ECO:0007669"/>
    <property type="project" value="TreeGrafter"/>
</dbReference>
<dbReference type="CDD" id="cd00223">
    <property type="entry name" value="TOPRIM_TopoIIB_SPO"/>
    <property type="match status" value="1"/>
</dbReference>
<dbReference type="PANTHER" id="PTHR10848">
    <property type="entry name" value="MEIOTIC RECOMBINATION PROTEIN SPO11"/>
    <property type="match status" value="1"/>
</dbReference>
<keyword evidence="9 10" id="KW-0413">Isomerase</keyword>
<organism evidence="15 16">
    <name type="scientific">Apodospora peruviana</name>
    <dbReference type="NCBI Taxonomy" id="516989"/>
    <lineage>
        <taxon>Eukaryota</taxon>
        <taxon>Fungi</taxon>
        <taxon>Dikarya</taxon>
        <taxon>Ascomycota</taxon>
        <taxon>Pezizomycotina</taxon>
        <taxon>Sordariomycetes</taxon>
        <taxon>Sordariomycetidae</taxon>
        <taxon>Sordariales</taxon>
        <taxon>Lasiosphaeriaceae</taxon>
        <taxon>Apodospora</taxon>
    </lineage>
</organism>
<dbReference type="GO" id="GO:0000228">
    <property type="term" value="C:nuclear chromosome"/>
    <property type="evidence" value="ECO:0007669"/>
    <property type="project" value="TreeGrafter"/>
</dbReference>
<evidence type="ECO:0000259" key="14">
    <source>
        <dbReference type="Pfam" id="PF21180"/>
    </source>
</evidence>
<dbReference type="PROSITE" id="PS52041">
    <property type="entry name" value="TOPO_IIB"/>
    <property type="match status" value="1"/>
</dbReference>
<comment type="similarity">
    <text evidence="3 10">Belongs to the TOP6A family.</text>
</comment>
<dbReference type="Pfam" id="PF04406">
    <property type="entry name" value="TP6A_N"/>
    <property type="match status" value="1"/>
</dbReference>
<dbReference type="Gene3D" id="3.40.1360.10">
    <property type="match status" value="1"/>
</dbReference>
<evidence type="ECO:0000256" key="5">
    <source>
        <dbReference type="ARBA" id="ARBA00022723"/>
    </source>
</evidence>
<dbReference type="InterPro" id="IPR013049">
    <property type="entry name" value="Spo11/TopoVI_A_N"/>
</dbReference>
<evidence type="ECO:0000256" key="9">
    <source>
        <dbReference type="ARBA" id="ARBA00023235"/>
    </source>
</evidence>
<feature type="signal peptide" evidence="12">
    <location>
        <begin position="1"/>
        <end position="21"/>
    </location>
</feature>
<feature type="region of interest" description="Disordered" evidence="11">
    <location>
        <begin position="301"/>
        <end position="322"/>
    </location>
</feature>
<dbReference type="PRINTS" id="PR01550">
    <property type="entry name" value="TOP6AFAMILY"/>
</dbReference>
<dbReference type="AlphaFoldDB" id="A0AAE0IJ03"/>
<feature type="compositionally biased region" description="Basic and acidic residues" evidence="11">
    <location>
        <begin position="301"/>
        <end position="314"/>
    </location>
</feature>
<evidence type="ECO:0000256" key="8">
    <source>
        <dbReference type="ARBA" id="ARBA00023125"/>
    </source>
</evidence>
<dbReference type="GO" id="GO:0042138">
    <property type="term" value="P:meiotic DNA double-strand break formation"/>
    <property type="evidence" value="ECO:0007669"/>
    <property type="project" value="TreeGrafter"/>
</dbReference>
<dbReference type="InterPro" id="IPR034136">
    <property type="entry name" value="TOPRIM_Topo6A/Spo11"/>
</dbReference>
<evidence type="ECO:0000256" key="1">
    <source>
        <dbReference type="ARBA" id="ARBA00000185"/>
    </source>
</evidence>
<evidence type="ECO:0000259" key="13">
    <source>
        <dbReference type="Pfam" id="PF04406"/>
    </source>
</evidence>
<feature type="domain" description="Topoisomerase 6 subunit A/Spo11 TOPRIM" evidence="14">
    <location>
        <begin position="146"/>
        <end position="271"/>
    </location>
</feature>
<evidence type="ECO:0000256" key="10">
    <source>
        <dbReference type="PROSITE-ProRule" id="PRU01385"/>
    </source>
</evidence>
<feature type="region of interest" description="Disordered" evidence="11">
    <location>
        <begin position="252"/>
        <end position="277"/>
    </location>
</feature>
<keyword evidence="7 10" id="KW-0799">Topoisomerase</keyword>
<dbReference type="Pfam" id="PF21180">
    <property type="entry name" value="TOP6A-Spo11_Toprim"/>
    <property type="match status" value="1"/>
</dbReference>
<evidence type="ECO:0000256" key="3">
    <source>
        <dbReference type="ARBA" id="ARBA00006559"/>
    </source>
</evidence>
<feature type="compositionally biased region" description="Low complexity" evidence="11">
    <location>
        <begin position="254"/>
        <end position="277"/>
    </location>
</feature>
<feature type="chain" id="PRO_5042060581" description="DNA topoisomerase (ATP-hydrolyzing)" evidence="12">
    <location>
        <begin position="22"/>
        <end position="393"/>
    </location>
</feature>
<dbReference type="InterPro" id="IPR036078">
    <property type="entry name" value="Spo11/TopoVI_A_sf"/>
</dbReference>
<reference evidence="15" key="1">
    <citation type="journal article" date="2023" name="Mol. Phylogenet. Evol.">
        <title>Genome-scale phylogeny and comparative genomics of the fungal order Sordariales.</title>
        <authorList>
            <person name="Hensen N."/>
            <person name="Bonometti L."/>
            <person name="Westerberg I."/>
            <person name="Brannstrom I.O."/>
            <person name="Guillou S."/>
            <person name="Cros-Aarteil S."/>
            <person name="Calhoun S."/>
            <person name="Haridas S."/>
            <person name="Kuo A."/>
            <person name="Mondo S."/>
            <person name="Pangilinan J."/>
            <person name="Riley R."/>
            <person name="LaButti K."/>
            <person name="Andreopoulos B."/>
            <person name="Lipzen A."/>
            <person name="Chen C."/>
            <person name="Yan M."/>
            <person name="Daum C."/>
            <person name="Ng V."/>
            <person name="Clum A."/>
            <person name="Steindorff A."/>
            <person name="Ohm R.A."/>
            <person name="Martin F."/>
            <person name="Silar P."/>
            <person name="Natvig D.O."/>
            <person name="Lalanne C."/>
            <person name="Gautier V."/>
            <person name="Ament-Velasquez S.L."/>
            <person name="Kruys A."/>
            <person name="Hutchinson M.I."/>
            <person name="Powell A.J."/>
            <person name="Barry K."/>
            <person name="Miller A.N."/>
            <person name="Grigoriev I.V."/>
            <person name="Debuchy R."/>
            <person name="Gladieux P."/>
            <person name="Hiltunen Thoren M."/>
            <person name="Johannesson H."/>
        </authorList>
    </citation>
    <scope>NUCLEOTIDE SEQUENCE</scope>
    <source>
        <strain evidence="15">CBS 118394</strain>
    </source>
</reference>
<keyword evidence="5" id="KW-0479">Metal-binding</keyword>
<keyword evidence="8 10" id="KW-0238">DNA-binding</keyword>
<evidence type="ECO:0000256" key="6">
    <source>
        <dbReference type="ARBA" id="ARBA00022842"/>
    </source>
</evidence>
<evidence type="ECO:0000256" key="4">
    <source>
        <dbReference type="ARBA" id="ARBA00012895"/>
    </source>
</evidence>
<evidence type="ECO:0000313" key="15">
    <source>
        <dbReference type="EMBL" id="KAK3325991.1"/>
    </source>
</evidence>
<dbReference type="PANTHER" id="PTHR10848:SF0">
    <property type="entry name" value="MEIOTIC RECOMBINATION PROTEIN SPO11"/>
    <property type="match status" value="1"/>
</dbReference>
<comment type="catalytic activity">
    <reaction evidence="1 10">
        <text>ATP-dependent breakage, passage and rejoining of double-stranded DNA.</text>
        <dbReference type="EC" id="5.6.2.2"/>
    </reaction>
</comment>
<comment type="cofactor">
    <cofactor evidence="2">
        <name>Mg(2+)</name>
        <dbReference type="ChEBI" id="CHEBI:18420"/>
    </cofactor>
</comment>
<evidence type="ECO:0000256" key="11">
    <source>
        <dbReference type="SAM" id="MobiDB-lite"/>
    </source>
</evidence>
<sequence>MPAHSHLLLEALFRILELVHEALLSGNLITKRFDIVWCLISQMIMHNTLEDQADFVAHRNIYYQNIELFKSQSMVDNMVDNLALTLGVGRGDLNIVATAKGLIAGSVDLKMRNGSITRCGLSRDNGMLLPSINSVEAIDLHSAKWLLVIEKEATFRTLAASRFHSTCKTGHGVLITAKGFPDLATRRFLHVLHSVRPQLEFFGLVDFDPHGISILRTYTKGSRRLEHEQGITVPRMRWLGIRSGDVLPYTPNVDSTTETFQDSQSSDSQASQTISSQESASYSFAGGQYFCLEQSCEFDNEGRPPKRARVHEPDSSDSSGSIILLTSSDRRRAVNLMKELRNTLETTDGSDADQMYELQRMMMLNIKAEIQAVDAFGDVTGWLDERLCTHFSA</sequence>
<dbReference type="GO" id="GO:0003918">
    <property type="term" value="F:DNA topoisomerase type II (double strand cut, ATP-hydrolyzing) activity"/>
    <property type="evidence" value="ECO:0007669"/>
    <property type="project" value="UniProtKB-UniRule"/>
</dbReference>
<dbReference type="Gene3D" id="1.10.10.10">
    <property type="entry name" value="Winged helix-like DNA-binding domain superfamily/Winged helix DNA-binding domain"/>
    <property type="match status" value="1"/>
</dbReference>
<comment type="caution">
    <text evidence="15">The sequence shown here is derived from an EMBL/GenBank/DDBJ whole genome shotgun (WGS) entry which is preliminary data.</text>
</comment>
<dbReference type="GO" id="GO:0000706">
    <property type="term" value="P:meiotic DNA double-strand break processing"/>
    <property type="evidence" value="ECO:0007669"/>
    <property type="project" value="TreeGrafter"/>
</dbReference>